<keyword evidence="3" id="KW-0479">Metal-binding</keyword>
<feature type="domain" description="Peptidase M20 dimerisation" evidence="6">
    <location>
        <begin position="187"/>
        <end position="293"/>
    </location>
</feature>
<protein>
    <submittedName>
        <fullName evidence="7">Succinyl-diaminopimelate desuccinylase</fullName>
    </submittedName>
</protein>
<reference evidence="7 8" key="1">
    <citation type="submission" date="2018-11" db="EMBL/GenBank/DDBJ databases">
        <title>Whole genome sequence of Streptomyces paromomycinus NBRC 15454(T).</title>
        <authorList>
            <person name="Komaki H."/>
            <person name="Tamura T."/>
        </authorList>
    </citation>
    <scope>NUCLEOTIDE SEQUENCE [LARGE SCALE GENOMIC DNA]</scope>
    <source>
        <strain evidence="7 8">NBRC 15454</strain>
    </source>
</reference>
<dbReference type="EMBL" id="BHZD01000001">
    <property type="protein sequence ID" value="GCD41766.1"/>
    <property type="molecule type" value="Genomic_DNA"/>
</dbReference>
<evidence type="ECO:0000256" key="2">
    <source>
        <dbReference type="ARBA" id="ARBA00006247"/>
    </source>
</evidence>
<dbReference type="Pfam" id="PF07687">
    <property type="entry name" value="M20_dimer"/>
    <property type="match status" value="1"/>
</dbReference>
<name>A0A401VXJ6_STREY</name>
<evidence type="ECO:0000313" key="7">
    <source>
        <dbReference type="EMBL" id="GCD41766.1"/>
    </source>
</evidence>
<accession>A0A401VXJ6</accession>
<comment type="caution">
    <text evidence="7">The sequence shown here is derived from an EMBL/GenBank/DDBJ whole genome shotgun (WGS) entry which is preliminary data.</text>
</comment>
<evidence type="ECO:0000256" key="5">
    <source>
        <dbReference type="ARBA" id="ARBA00022833"/>
    </source>
</evidence>
<comment type="cofactor">
    <cofactor evidence="1">
        <name>Zn(2+)</name>
        <dbReference type="ChEBI" id="CHEBI:29105"/>
    </cofactor>
</comment>
<dbReference type="InterPro" id="IPR036264">
    <property type="entry name" value="Bact_exopeptidase_dim_dom"/>
</dbReference>
<sequence>MSENLPQAAQARTASVVELAQELIRRPSRGGIDDYGPVLTVLENWLAVRSLPHRRLHGEAGELVGLLVEIPGGRPGKWWTLDACVDTAPYGDESAWSFPPASGDVRGEWLLGRGSADSKLAAAMFCHIAADLLPRAPELHGGLAVLLDVDEHTGGFGGARAYLADEAAARPAGVMIGYPGLDEVVVGGRGLWRVSVAVHAPSGHSGSSKTVVGAVSRAARLVRLLDSAELPGVDGGSQFPLPPKLSVTSIHGGQGFSVTPDRCELNVDVRTTPGFDAHDAETLLRKAVAELDAELPAPRPTVISLVASWPPFRLGEDEQPAAALLGAAARAGLTVGSKTAGPSNIGNLLAGEGITGVTAGFGVPYEGLHGIDERAHLAALPAVYTVYRQAVLDLLGG</sequence>
<evidence type="ECO:0000256" key="1">
    <source>
        <dbReference type="ARBA" id="ARBA00001947"/>
    </source>
</evidence>
<keyword evidence="4" id="KW-0378">Hydrolase</keyword>
<gene>
    <name evidence="7" type="primary">dapE</name>
    <name evidence="7" type="ORF">GKJPGBOP_01423</name>
</gene>
<keyword evidence="5" id="KW-0862">Zinc</keyword>
<dbReference type="InterPro" id="IPR002933">
    <property type="entry name" value="Peptidase_M20"/>
</dbReference>
<dbReference type="Gene3D" id="3.30.70.360">
    <property type="match status" value="1"/>
</dbReference>
<dbReference type="Gene3D" id="3.40.630.10">
    <property type="entry name" value="Zn peptidases"/>
    <property type="match status" value="1"/>
</dbReference>
<dbReference type="InterPro" id="IPR011650">
    <property type="entry name" value="Peptidase_M20_dimer"/>
</dbReference>
<dbReference type="Pfam" id="PF01546">
    <property type="entry name" value="Peptidase_M20"/>
    <property type="match status" value="1"/>
</dbReference>
<evidence type="ECO:0000313" key="8">
    <source>
        <dbReference type="Proteomes" id="UP000286746"/>
    </source>
</evidence>
<comment type="similarity">
    <text evidence="2">Belongs to the peptidase M20A family.</text>
</comment>
<evidence type="ECO:0000256" key="4">
    <source>
        <dbReference type="ARBA" id="ARBA00022801"/>
    </source>
</evidence>
<dbReference type="GO" id="GO:0046872">
    <property type="term" value="F:metal ion binding"/>
    <property type="evidence" value="ECO:0007669"/>
    <property type="project" value="UniProtKB-KW"/>
</dbReference>
<dbReference type="SUPFAM" id="SSF53187">
    <property type="entry name" value="Zn-dependent exopeptidases"/>
    <property type="match status" value="1"/>
</dbReference>
<dbReference type="InterPro" id="IPR050072">
    <property type="entry name" value="Peptidase_M20A"/>
</dbReference>
<evidence type="ECO:0000256" key="3">
    <source>
        <dbReference type="ARBA" id="ARBA00022723"/>
    </source>
</evidence>
<organism evidence="7 8">
    <name type="scientific">Streptomyces paromomycinus</name>
    <name type="common">Streptomyces rimosus subsp. paromomycinus</name>
    <dbReference type="NCBI Taxonomy" id="92743"/>
    <lineage>
        <taxon>Bacteria</taxon>
        <taxon>Bacillati</taxon>
        <taxon>Actinomycetota</taxon>
        <taxon>Actinomycetes</taxon>
        <taxon>Kitasatosporales</taxon>
        <taxon>Streptomycetaceae</taxon>
        <taxon>Streptomyces</taxon>
    </lineage>
</organism>
<dbReference type="GO" id="GO:0016787">
    <property type="term" value="F:hydrolase activity"/>
    <property type="evidence" value="ECO:0007669"/>
    <property type="project" value="UniProtKB-KW"/>
</dbReference>
<evidence type="ECO:0000259" key="6">
    <source>
        <dbReference type="Pfam" id="PF07687"/>
    </source>
</evidence>
<keyword evidence="8" id="KW-1185">Reference proteome</keyword>
<dbReference type="Proteomes" id="UP000286746">
    <property type="component" value="Unassembled WGS sequence"/>
</dbReference>
<dbReference type="PANTHER" id="PTHR43808:SF8">
    <property type="entry name" value="PEPTIDASE M20 DIMERISATION DOMAIN-CONTAINING PROTEIN"/>
    <property type="match status" value="1"/>
</dbReference>
<dbReference type="PANTHER" id="PTHR43808">
    <property type="entry name" value="ACETYLORNITHINE DEACETYLASE"/>
    <property type="match status" value="1"/>
</dbReference>
<dbReference type="SUPFAM" id="SSF55031">
    <property type="entry name" value="Bacterial exopeptidase dimerisation domain"/>
    <property type="match status" value="1"/>
</dbReference>
<proteinExistence type="inferred from homology"/>
<dbReference type="RefSeq" id="WP_125052931.1">
    <property type="nucleotide sequence ID" value="NZ_BHZD01000001.1"/>
</dbReference>
<dbReference type="AlphaFoldDB" id="A0A401VXJ6"/>